<evidence type="ECO:0000313" key="1">
    <source>
        <dbReference type="EMBL" id="DAF42994.1"/>
    </source>
</evidence>
<protein>
    <submittedName>
        <fullName evidence="1">Uncharacterized protein</fullName>
    </submittedName>
</protein>
<proteinExistence type="predicted"/>
<name>A0A8S5RX29_9CAUD</name>
<dbReference type="EMBL" id="BK032497">
    <property type="protein sequence ID" value="DAF42994.1"/>
    <property type="molecule type" value="Genomic_DNA"/>
</dbReference>
<accession>A0A8S5RX29</accession>
<organism evidence="1">
    <name type="scientific">Siphoviridae sp. ctHip2</name>
    <dbReference type="NCBI Taxonomy" id="2827830"/>
    <lineage>
        <taxon>Viruses</taxon>
        <taxon>Duplodnaviria</taxon>
        <taxon>Heunggongvirae</taxon>
        <taxon>Uroviricota</taxon>
        <taxon>Caudoviricetes</taxon>
    </lineage>
</organism>
<sequence length="135" mass="16152">MDLKTIEKLTSEKFWQSKSKLNRTKIQRIFDNYSKKIDKSGFSSSFLNGKFVSINFYIQDEILNSYTEFKFRFSPLNPRESLNFSTEVNSLPEIRILYKDTTYRSYETYNKSLKRDINNTIKELKSRLAQLEQML</sequence>
<reference evidence="1" key="1">
    <citation type="journal article" date="2021" name="Proc. Natl. Acad. Sci. U.S.A.">
        <title>A Catalog of Tens of Thousands of Viruses from Human Metagenomes Reveals Hidden Associations with Chronic Diseases.</title>
        <authorList>
            <person name="Tisza M.J."/>
            <person name="Buck C.B."/>
        </authorList>
    </citation>
    <scope>NUCLEOTIDE SEQUENCE</scope>
    <source>
        <strain evidence="1">CtHip2</strain>
    </source>
</reference>